<keyword evidence="2" id="KW-1185">Reference proteome</keyword>
<dbReference type="OrthoDB" id="1442826at2"/>
<name>A0A1B7YYU7_9FLAO</name>
<comment type="caution">
    <text evidence="1">The sequence shown here is derived from an EMBL/GenBank/DDBJ whole genome shotgun (WGS) entry which is preliminary data.</text>
</comment>
<sequence>MNYIKQLNAVYQLIAKDSRLNPTHVSLYMALFQIWNTTRFAEKFYINRQEVMQLSKIGSNTTYHRCLQDLDNWKYIEYFPSHNIYKGSELRMPKFGTTSKQVLNNKETTTEHVLVHNTNSTKQKENYNKPKLPKNEIEVIEFFKSMKWQTVEAIKFYNHYQAIGWKQGGKIKIVDWMASARNWMLKAKEIESLKEQSPFKDNLKTTKIKNYGEPL</sequence>
<protein>
    <submittedName>
        <fullName evidence="1">Uncharacterized protein</fullName>
    </submittedName>
</protein>
<dbReference type="KEGG" id="mart:BTR34_01875"/>
<accession>A0A1B7YYU7</accession>
<dbReference type="RefSeq" id="WP_068486820.1">
    <property type="nucleotide sequence ID" value="NZ_CP018760.1"/>
</dbReference>
<dbReference type="STRING" id="1836467.BTR34_01875"/>
<evidence type="ECO:0000313" key="1">
    <source>
        <dbReference type="EMBL" id="OBR35652.1"/>
    </source>
</evidence>
<evidence type="ECO:0000313" key="2">
    <source>
        <dbReference type="Proteomes" id="UP000092164"/>
    </source>
</evidence>
<gene>
    <name evidence="1" type="ORF">A9200_10640</name>
</gene>
<dbReference type="EMBL" id="LZFP01000050">
    <property type="protein sequence ID" value="OBR35652.1"/>
    <property type="molecule type" value="Genomic_DNA"/>
</dbReference>
<dbReference type="Proteomes" id="UP000092164">
    <property type="component" value="Unassembled WGS sequence"/>
</dbReference>
<organism evidence="1 2">
    <name type="scientific">Maribacter hydrothermalis</name>
    <dbReference type="NCBI Taxonomy" id="1836467"/>
    <lineage>
        <taxon>Bacteria</taxon>
        <taxon>Pseudomonadati</taxon>
        <taxon>Bacteroidota</taxon>
        <taxon>Flavobacteriia</taxon>
        <taxon>Flavobacteriales</taxon>
        <taxon>Flavobacteriaceae</taxon>
        <taxon>Maribacter</taxon>
    </lineage>
</organism>
<dbReference type="AlphaFoldDB" id="A0A1B7YYU7"/>
<proteinExistence type="predicted"/>
<reference evidence="2" key="1">
    <citation type="submission" date="2016-06" db="EMBL/GenBank/DDBJ databases">
        <authorList>
            <person name="Zhan P."/>
        </authorList>
    </citation>
    <scope>NUCLEOTIDE SEQUENCE [LARGE SCALE GENOMIC DNA]</scope>
    <source>
        <strain evidence="2">T28</strain>
    </source>
</reference>